<dbReference type="GO" id="GO:0009090">
    <property type="term" value="P:homoserine biosynthetic process"/>
    <property type="evidence" value="ECO:0007669"/>
    <property type="project" value="TreeGrafter"/>
</dbReference>
<reference evidence="3" key="1">
    <citation type="submission" date="2018-05" db="EMBL/GenBank/DDBJ databases">
        <authorList>
            <person name="Lanie J.A."/>
            <person name="Ng W.-L."/>
            <person name="Kazmierczak K.M."/>
            <person name="Andrzejewski T.M."/>
            <person name="Davidsen T.M."/>
            <person name="Wayne K.J."/>
            <person name="Tettelin H."/>
            <person name="Glass J.I."/>
            <person name="Rusch D."/>
            <person name="Podicherti R."/>
            <person name="Tsui H.-C.T."/>
            <person name="Winkler M.E."/>
        </authorList>
    </citation>
    <scope>NUCLEOTIDE SEQUENCE</scope>
</reference>
<dbReference type="Pfam" id="PF00696">
    <property type="entry name" value="AA_kinase"/>
    <property type="match status" value="1"/>
</dbReference>
<comment type="similarity">
    <text evidence="1">Belongs to the aspartokinase family.</text>
</comment>
<dbReference type="PROSITE" id="PS00324">
    <property type="entry name" value="ASPARTOKINASE"/>
    <property type="match status" value="1"/>
</dbReference>
<dbReference type="InterPro" id="IPR001048">
    <property type="entry name" value="Asp/Glu/Uridylate_kinase"/>
</dbReference>
<dbReference type="AlphaFoldDB" id="A0A382REX7"/>
<gene>
    <name evidence="3" type="ORF">METZ01_LOCUS349118</name>
</gene>
<feature type="domain" description="Aspartate/glutamate/uridylate kinase" evidence="2">
    <location>
        <begin position="3"/>
        <end position="152"/>
    </location>
</feature>
<dbReference type="SUPFAM" id="SSF53633">
    <property type="entry name" value="Carbamate kinase-like"/>
    <property type="match status" value="1"/>
</dbReference>
<dbReference type="GO" id="GO:0009089">
    <property type="term" value="P:lysine biosynthetic process via diaminopimelate"/>
    <property type="evidence" value="ECO:0007669"/>
    <property type="project" value="TreeGrafter"/>
</dbReference>
<dbReference type="EMBL" id="UINC01121241">
    <property type="protein sequence ID" value="SVC96264.1"/>
    <property type="molecule type" value="Genomic_DNA"/>
</dbReference>
<evidence type="ECO:0000259" key="2">
    <source>
        <dbReference type="Pfam" id="PF00696"/>
    </source>
</evidence>
<name>A0A382REX7_9ZZZZ</name>
<accession>A0A382REX7</accession>
<dbReference type="PANTHER" id="PTHR21499:SF59">
    <property type="entry name" value="ASPARTOKINASE"/>
    <property type="match status" value="1"/>
</dbReference>
<protein>
    <recommendedName>
        <fullName evidence="2">Aspartate/glutamate/uridylate kinase domain-containing protein</fullName>
    </recommendedName>
</protein>
<dbReference type="InterPro" id="IPR018042">
    <property type="entry name" value="Aspartate_kinase_CS"/>
</dbReference>
<dbReference type="Gene3D" id="3.40.1160.10">
    <property type="entry name" value="Acetylglutamate kinase-like"/>
    <property type="match status" value="1"/>
</dbReference>
<sequence>MTIKILKFGGSSIADADKIQHVSDIIKDSKKYSEVSIVVSALAGVTNSLKTMAETAATGKHFDSNLDSLVNKHKKCLIDLLINDKDDILSTIDEYFRGLKFDLSVISKEKHLPSQSLDKILSYGELLSTTILAGYLSQIGLSSQQLDSRKVILTDDQFG</sequence>
<organism evidence="3">
    <name type="scientific">marine metagenome</name>
    <dbReference type="NCBI Taxonomy" id="408172"/>
    <lineage>
        <taxon>unclassified sequences</taxon>
        <taxon>metagenomes</taxon>
        <taxon>ecological metagenomes</taxon>
    </lineage>
</organism>
<evidence type="ECO:0000313" key="3">
    <source>
        <dbReference type="EMBL" id="SVC96264.1"/>
    </source>
</evidence>
<dbReference type="GO" id="GO:0005829">
    <property type="term" value="C:cytosol"/>
    <property type="evidence" value="ECO:0007669"/>
    <property type="project" value="TreeGrafter"/>
</dbReference>
<proteinExistence type="inferred from homology"/>
<evidence type="ECO:0000256" key="1">
    <source>
        <dbReference type="ARBA" id="ARBA00010122"/>
    </source>
</evidence>
<feature type="non-terminal residue" evidence="3">
    <location>
        <position position="159"/>
    </location>
</feature>
<dbReference type="PANTHER" id="PTHR21499">
    <property type="entry name" value="ASPARTATE KINASE"/>
    <property type="match status" value="1"/>
</dbReference>
<dbReference type="InterPro" id="IPR036393">
    <property type="entry name" value="AceGlu_kinase-like_sf"/>
</dbReference>
<dbReference type="GO" id="GO:0004072">
    <property type="term" value="F:aspartate kinase activity"/>
    <property type="evidence" value="ECO:0007669"/>
    <property type="project" value="InterPro"/>
</dbReference>